<feature type="compositionally biased region" description="Acidic residues" evidence="1">
    <location>
        <begin position="40"/>
        <end position="52"/>
    </location>
</feature>
<feature type="region of interest" description="Disordered" evidence="1">
    <location>
        <begin position="23"/>
        <end position="71"/>
    </location>
</feature>
<sequence length="150" mass="16935">MLSRSSKPSSSSSIPALGGVHPIQEYVADLQSKPPKDFPDIDEENQDGNEDHEEAHQITAEGNNNSGSDFMQLMPKKDFSELFQQFFVVGHKKLTLLQSKILLERDTHSDALMAPSNIDTHKIQVLRQNLYNLQVNIFKNPKGQQYNTLL</sequence>
<gene>
    <name evidence="2" type="ORF">CK503_05880</name>
</gene>
<reference evidence="2 3" key="1">
    <citation type="submission" date="2017-08" db="EMBL/GenBank/DDBJ databases">
        <title>Aliifodinibius alkalisoli sp. nov., isolated from saline alkaline soil.</title>
        <authorList>
            <person name="Liu D."/>
            <person name="Zhang G."/>
        </authorList>
    </citation>
    <scope>NUCLEOTIDE SEQUENCE [LARGE SCALE GENOMIC DNA]</scope>
    <source>
        <strain evidence="2 3">WN023</strain>
    </source>
</reference>
<name>A0A2A2GCT4_9BACT</name>
<accession>A0A2A2GCT4</accession>
<evidence type="ECO:0000313" key="2">
    <source>
        <dbReference type="EMBL" id="PAU94990.1"/>
    </source>
</evidence>
<dbReference type="Proteomes" id="UP000218831">
    <property type="component" value="Unassembled WGS sequence"/>
</dbReference>
<comment type="caution">
    <text evidence="2">The sequence shown here is derived from an EMBL/GenBank/DDBJ whole genome shotgun (WGS) entry which is preliminary data.</text>
</comment>
<keyword evidence="3" id="KW-1185">Reference proteome</keyword>
<feature type="compositionally biased region" description="Polar residues" evidence="1">
    <location>
        <begin position="60"/>
        <end position="69"/>
    </location>
</feature>
<organism evidence="2 3">
    <name type="scientific">Fodinibius salipaludis</name>
    <dbReference type="NCBI Taxonomy" id="2032627"/>
    <lineage>
        <taxon>Bacteria</taxon>
        <taxon>Pseudomonadati</taxon>
        <taxon>Balneolota</taxon>
        <taxon>Balneolia</taxon>
        <taxon>Balneolales</taxon>
        <taxon>Balneolaceae</taxon>
        <taxon>Fodinibius</taxon>
    </lineage>
</organism>
<dbReference type="OrthoDB" id="9987663at2"/>
<dbReference type="RefSeq" id="WP_095605857.1">
    <property type="nucleotide sequence ID" value="NZ_NSKE01000003.1"/>
</dbReference>
<proteinExistence type="predicted"/>
<dbReference type="EMBL" id="NSKE01000003">
    <property type="protein sequence ID" value="PAU94990.1"/>
    <property type="molecule type" value="Genomic_DNA"/>
</dbReference>
<evidence type="ECO:0000313" key="3">
    <source>
        <dbReference type="Proteomes" id="UP000218831"/>
    </source>
</evidence>
<dbReference type="AlphaFoldDB" id="A0A2A2GCT4"/>
<evidence type="ECO:0000256" key="1">
    <source>
        <dbReference type="SAM" id="MobiDB-lite"/>
    </source>
</evidence>
<protein>
    <submittedName>
        <fullName evidence="2">Uncharacterized protein</fullName>
    </submittedName>
</protein>